<organism evidence="1 2">
    <name type="scientific">Candidatus Doudnabacteria bacterium RIFCSPHIGHO2_01_FULL_43_23</name>
    <dbReference type="NCBI Taxonomy" id="1817822"/>
    <lineage>
        <taxon>Bacteria</taxon>
        <taxon>Candidatus Doudnaibacteriota</taxon>
    </lineage>
</organism>
<evidence type="ECO:0000313" key="2">
    <source>
        <dbReference type="Proteomes" id="UP000177912"/>
    </source>
</evidence>
<protein>
    <submittedName>
        <fullName evidence="1">Uncharacterized protein</fullName>
    </submittedName>
</protein>
<proteinExistence type="predicted"/>
<dbReference type="Proteomes" id="UP000177912">
    <property type="component" value="Unassembled WGS sequence"/>
</dbReference>
<dbReference type="AlphaFoldDB" id="A0A1F5NSP1"/>
<accession>A0A1F5NSP1</accession>
<evidence type="ECO:0000313" key="1">
    <source>
        <dbReference type="EMBL" id="OGE80689.1"/>
    </source>
</evidence>
<reference evidence="1 2" key="1">
    <citation type="journal article" date="2016" name="Nat. Commun.">
        <title>Thousands of microbial genomes shed light on interconnected biogeochemical processes in an aquifer system.</title>
        <authorList>
            <person name="Anantharaman K."/>
            <person name="Brown C.T."/>
            <person name="Hug L.A."/>
            <person name="Sharon I."/>
            <person name="Castelle C.J."/>
            <person name="Probst A.J."/>
            <person name="Thomas B.C."/>
            <person name="Singh A."/>
            <person name="Wilkins M.J."/>
            <person name="Karaoz U."/>
            <person name="Brodie E.L."/>
            <person name="Williams K.H."/>
            <person name="Hubbard S.S."/>
            <person name="Banfield J.F."/>
        </authorList>
    </citation>
    <scope>NUCLEOTIDE SEQUENCE [LARGE SCALE GENOMIC DNA]</scope>
</reference>
<dbReference type="EMBL" id="MFEI01000020">
    <property type="protein sequence ID" value="OGE80689.1"/>
    <property type="molecule type" value="Genomic_DNA"/>
</dbReference>
<name>A0A1F5NSP1_9BACT</name>
<comment type="caution">
    <text evidence="1">The sequence shown here is derived from an EMBL/GenBank/DDBJ whole genome shotgun (WGS) entry which is preliminary data.</text>
</comment>
<sequence length="97" mass="11212">MDDNNLKIILAEQRQEYQRYLGVVVEDFNTNVKFIAESTSDLQKQLTILREMVVKNTEDLGVIKMDIGLIKGGLKRKVDLEEFEVLEKRVGLLEKKS</sequence>
<gene>
    <name evidence="1" type="ORF">A2826_01130</name>
</gene>